<dbReference type="Proteomes" id="UP000265520">
    <property type="component" value="Unassembled WGS sequence"/>
</dbReference>
<name>A0A392WD35_9FABA</name>
<evidence type="ECO:0000313" key="1">
    <source>
        <dbReference type="EMBL" id="MCI97659.1"/>
    </source>
</evidence>
<protein>
    <submittedName>
        <fullName evidence="1">Uncharacterized protein</fullName>
    </submittedName>
</protein>
<dbReference type="EMBL" id="LXQA011450649">
    <property type="protein sequence ID" value="MCI97659.1"/>
    <property type="molecule type" value="Genomic_DNA"/>
</dbReference>
<feature type="non-terminal residue" evidence="1">
    <location>
        <position position="27"/>
    </location>
</feature>
<proteinExistence type="predicted"/>
<reference evidence="1 2" key="1">
    <citation type="journal article" date="2018" name="Front. Plant Sci.">
        <title>Red Clover (Trifolium pratense) and Zigzag Clover (T. medium) - A Picture of Genomic Similarities and Differences.</title>
        <authorList>
            <person name="Dluhosova J."/>
            <person name="Istvanek J."/>
            <person name="Nedelnik J."/>
            <person name="Repkova J."/>
        </authorList>
    </citation>
    <scope>NUCLEOTIDE SEQUENCE [LARGE SCALE GENOMIC DNA]</scope>
    <source>
        <strain evidence="2">cv. 10/8</strain>
        <tissue evidence="1">Leaf</tissue>
    </source>
</reference>
<organism evidence="1 2">
    <name type="scientific">Trifolium medium</name>
    <dbReference type="NCBI Taxonomy" id="97028"/>
    <lineage>
        <taxon>Eukaryota</taxon>
        <taxon>Viridiplantae</taxon>
        <taxon>Streptophyta</taxon>
        <taxon>Embryophyta</taxon>
        <taxon>Tracheophyta</taxon>
        <taxon>Spermatophyta</taxon>
        <taxon>Magnoliopsida</taxon>
        <taxon>eudicotyledons</taxon>
        <taxon>Gunneridae</taxon>
        <taxon>Pentapetalae</taxon>
        <taxon>rosids</taxon>
        <taxon>fabids</taxon>
        <taxon>Fabales</taxon>
        <taxon>Fabaceae</taxon>
        <taxon>Papilionoideae</taxon>
        <taxon>50 kb inversion clade</taxon>
        <taxon>NPAAA clade</taxon>
        <taxon>Hologalegina</taxon>
        <taxon>IRL clade</taxon>
        <taxon>Trifolieae</taxon>
        <taxon>Trifolium</taxon>
    </lineage>
</organism>
<accession>A0A392WD35</accession>
<keyword evidence="2" id="KW-1185">Reference proteome</keyword>
<comment type="caution">
    <text evidence="1">The sequence shown here is derived from an EMBL/GenBank/DDBJ whole genome shotgun (WGS) entry which is preliminary data.</text>
</comment>
<evidence type="ECO:0000313" key="2">
    <source>
        <dbReference type="Proteomes" id="UP000265520"/>
    </source>
</evidence>
<sequence>SAARVAGTSRYWSGIARGAGPAARSAG</sequence>
<feature type="non-terminal residue" evidence="1">
    <location>
        <position position="1"/>
    </location>
</feature>
<dbReference type="AlphaFoldDB" id="A0A392WD35"/>